<dbReference type="Proteomes" id="UP000005089">
    <property type="component" value="Unassembled WGS sequence"/>
</dbReference>
<name>C3X8V2_OXAFO</name>
<dbReference type="InterPro" id="IPR037053">
    <property type="entry name" value="Phage_tail_collar_dom_sf"/>
</dbReference>
<dbReference type="Gene3D" id="2.60.40.3940">
    <property type="match status" value="1"/>
</dbReference>
<dbReference type="AlphaFoldDB" id="C3X8V2"/>
<evidence type="ECO:0000259" key="1">
    <source>
        <dbReference type="Pfam" id="PF07484"/>
    </source>
</evidence>
<accession>C3X8V2</accession>
<dbReference type="eggNOG" id="COG4675">
    <property type="taxonomic scope" value="Bacteria"/>
</dbReference>
<feature type="domain" description="Phage tail collar" evidence="1">
    <location>
        <begin position="82"/>
        <end position="139"/>
    </location>
</feature>
<dbReference type="STRING" id="847.BRW83_1575"/>
<feature type="domain" description="Putative tail fiber protein gp53-like C-terminal" evidence="2">
    <location>
        <begin position="278"/>
        <end position="360"/>
    </location>
</feature>
<evidence type="ECO:0000313" key="4">
    <source>
        <dbReference type="Proteomes" id="UP000005089"/>
    </source>
</evidence>
<gene>
    <name evidence="3" type="ORF">OFBG_00656</name>
</gene>
<dbReference type="SUPFAM" id="SSF88874">
    <property type="entry name" value="Receptor-binding domain of short tail fibre protein gp12"/>
    <property type="match status" value="1"/>
</dbReference>
<evidence type="ECO:0000313" key="3">
    <source>
        <dbReference type="EMBL" id="EEO29628.1"/>
    </source>
</evidence>
<dbReference type="EMBL" id="GG658170">
    <property type="protein sequence ID" value="EEO29628.1"/>
    <property type="molecule type" value="Genomic_DNA"/>
</dbReference>
<reference evidence="3 4" key="1">
    <citation type="submission" date="2009-02" db="EMBL/GenBank/DDBJ databases">
        <title>The Genome Sequence of Oxalobacter formigenes OXCC13.</title>
        <authorList>
            <consortium name="The Broad Institute Genome Sequencing Platform"/>
            <person name="Ward D."/>
            <person name="Young S.K."/>
            <person name="Kodira C.D."/>
            <person name="Zeng Q."/>
            <person name="Koehrsen M."/>
            <person name="Alvarado L."/>
            <person name="Berlin A."/>
            <person name="Borenstein D."/>
            <person name="Chen Z."/>
            <person name="Engels R."/>
            <person name="Freedman E."/>
            <person name="Gellesch M."/>
            <person name="Goldberg J."/>
            <person name="Griggs A."/>
            <person name="Gujja S."/>
            <person name="Heiman D."/>
            <person name="Hepburn T."/>
            <person name="Howarth C."/>
            <person name="Jen D."/>
            <person name="Larson L."/>
            <person name="Lewis B."/>
            <person name="Mehta T."/>
            <person name="Park D."/>
            <person name="Pearson M."/>
            <person name="Roberts A."/>
            <person name="Saif S."/>
            <person name="Shea T."/>
            <person name="Shenoy N."/>
            <person name="Sisk P."/>
            <person name="Stolte C."/>
            <person name="Sykes S."/>
            <person name="Walk T."/>
            <person name="White J."/>
            <person name="Yandava C."/>
            <person name="Allison M.J."/>
            <person name="Lander E."/>
            <person name="Nusbaum C."/>
            <person name="Galagan J."/>
            <person name="Birren B."/>
        </authorList>
    </citation>
    <scope>NUCLEOTIDE SEQUENCE [LARGE SCALE GENOMIC DNA]</scope>
    <source>
        <strain evidence="3 4">OXCC13</strain>
    </source>
</reference>
<dbReference type="Pfam" id="PF07484">
    <property type="entry name" value="Collar"/>
    <property type="match status" value="1"/>
</dbReference>
<dbReference type="InterPro" id="IPR054075">
    <property type="entry name" value="Gp53-like_C"/>
</dbReference>
<organism evidence="3 4">
    <name type="scientific">Oxalobacter formigenes OXCC13</name>
    <dbReference type="NCBI Taxonomy" id="556269"/>
    <lineage>
        <taxon>Bacteria</taxon>
        <taxon>Pseudomonadati</taxon>
        <taxon>Pseudomonadota</taxon>
        <taxon>Betaproteobacteria</taxon>
        <taxon>Burkholderiales</taxon>
        <taxon>Oxalobacteraceae</taxon>
        <taxon>Oxalobacter</taxon>
    </lineage>
</organism>
<dbReference type="Gene3D" id="3.90.1340.10">
    <property type="entry name" value="Phage tail collar domain"/>
    <property type="match status" value="1"/>
</dbReference>
<dbReference type="InterPro" id="IPR011083">
    <property type="entry name" value="Phage_tail_collar_dom"/>
</dbReference>
<sequence>MKNALGKLRDFLSELFGEDSSDKEAVRKTLGIDLTELTNKIEAKADQQTIQTAIQNKADKTELENRTAELEQEIAKRGAPAGTIEYFATAMPPAGYLIANGAEVERGTYPDLFEAIGTIFGEGDGETTFNLPDLIGRFPQGSLTPGQKILAGLPNIEGKHSVAVWAYVNLNPSGCFHQGSVYSQKIEGGTGTYQSLPDMSFDASRSNSIYGASNTVQPPALTLLPCIKVFDAVSNPGLIDVTELANEVEGKLDKTMNGKPVRYVTDAYCDGRTGGWRKWSDGLLEQWGELTTNTSAIANGVFYIPFSNPDYYLSVTSGITANTTANWYMQIKYGSETAIGFTALGSITGYVLGFRWYACGQGFE</sequence>
<proteinExistence type="predicted"/>
<protein>
    <submittedName>
        <fullName evidence="3">Phage Tail Collar Domain protein</fullName>
    </submittedName>
</protein>
<dbReference type="Pfam" id="PF21882">
    <property type="entry name" value="Gp53-like_C"/>
    <property type="match status" value="1"/>
</dbReference>
<evidence type="ECO:0000259" key="2">
    <source>
        <dbReference type="Pfam" id="PF21882"/>
    </source>
</evidence>
<dbReference type="HOGENOM" id="CLU_707576_0_0_4"/>
<keyword evidence="4" id="KW-1185">Reference proteome</keyword>